<protein>
    <recommendedName>
        <fullName evidence="3">Butirosin biosynthesis protein H N-terminal domain-containing protein</fullName>
    </recommendedName>
</protein>
<sequence>MKLFNFPGLNCYYSSVVSAANAFGIPIIDAFATLFSETDFDYNPCSKSFSSKRLLTNLNHMGAHSEVFACGMPKENKSSFLLCDKEMYFIIGMDPFHIHWTPSFGRFNGYHYFLAKPAGGNDFLCYDPTYGNQKEPMTQEVIVTHAFDITSFCRSQKNSLETDDLAELLNVAEGDTLSFWQLLSQMEAGKIPPDGVKNYSTYSIASPSGNKQNTDRGVAEKAARYVDCLIHSRLLYEYYLQKRKLFLLNELTIFNADYFNRWQAVKNGLLKASVLRDNAAVLEKTEELFSNLIHCEREAAKAICQKSGKNTS</sequence>
<name>A0ABY1CE86_9FIRM</name>
<evidence type="ECO:0008006" key="3">
    <source>
        <dbReference type="Google" id="ProtNLM"/>
    </source>
</evidence>
<dbReference type="EMBL" id="LT630003">
    <property type="protein sequence ID" value="SET97241.1"/>
    <property type="molecule type" value="Genomic_DNA"/>
</dbReference>
<accession>A0ABY1CE86</accession>
<keyword evidence="2" id="KW-1185">Reference proteome</keyword>
<organism evidence="1 2">
    <name type="scientific">Lacrimispora sphenoides JCM 1415</name>
    <dbReference type="NCBI Taxonomy" id="1297793"/>
    <lineage>
        <taxon>Bacteria</taxon>
        <taxon>Bacillati</taxon>
        <taxon>Bacillota</taxon>
        <taxon>Clostridia</taxon>
        <taxon>Lachnospirales</taxon>
        <taxon>Lachnospiraceae</taxon>
        <taxon>Lacrimispora</taxon>
    </lineage>
</organism>
<dbReference type="RefSeq" id="WP_054790171.1">
    <property type="nucleotide sequence ID" value="NZ_LT630003.1"/>
</dbReference>
<evidence type="ECO:0000313" key="1">
    <source>
        <dbReference type="EMBL" id="SET97241.1"/>
    </source>
</evidence>
<gene>
    <name evidence="1" type="ORF">SAMN02745906_3545</name>
</gene>
<evidence type="ECO:0000313" key="2">
    <source>
        <dbReference type="Proteomes" id="UP000198970"/>
    </source>
</evidence>
<reference evidence="1 2" key="1">
    <citation type="submission" date="2016-10" db="EMBL/GenBank/DDBJ databases">
        <authorList>
            <person name="Varghese N."/>
            <person name="Submissions S."/>
        </authorList>
    </citation>
    <scope>NUCLEOTIDE SEQUENCE [LARGE SCALE GENOMIC DNA]</scope>
    <source>
        <strain evidence="1 2">ATCC 19403</strain>
    </source>
</reference>
<proteinExistence type="predicted"/>
<dbReference type="Proteomes" id="UP000198970">
    <property type="component" value="Chromosome I"/>
</dbReference>